<protein>
    <recommendedName>
        <fullName evidence="3">Integrase</fullName>
    </recommendedName>
</protein>
<dbReference type="SUPFAM" id="SSF56349">
    <property type="entry name" value="DNA breaking-rejoining enzymes"/>
    <property type="match status" value="1"/>
</dbReference>
<organism evidence="1 2">
    <name type="scientific">Lysinibacillus zambalensis</name>
    <dbReference type="NCBI Taxonomy" id="3160866"/>
    <lineage>
        <taxon>Bacteria</taxon>
        <taxon>Bacillati</taxon>
        <taxon>Bacillota</taxon>
        <taxon>Bacilli</taxon>
        <taxon>Bacillales</taxon>
        <taxon>Bacillaceae</taxon>
        <taxon>Lysinibacillus</taxon>
    </lineage>
</organism>
<gene>
    <name evidence="1" type="ORF">ABNX05_24415</name>
</gene>
<sequence length="42" mass="4739">MDSKDVATLQNLFNHSTPETTLIYIDINQAALDKAMDNFKPN</sequence>
<reference evidence="1 2" key="1">
    <citation type="submission" date="2024-06" db="EMBL/GenBank/DDBJ databases">
        <title>Lysinibacillus zambalefons sp. nov., a Novel Firmicute Isolated from the Poon Bato Zambales Hyperalkaline Spring.</title>
        <authorList>
            <person name="Aja J.A."/>
            <person name="Lazaro J.E.H."/>
            <person name="Llorin L.D."/>
            <person name="Lim K.R."/>
            <person name="Teodosio J."/>
            <person name="Dalisay D.S."/>
        </authorList>
    </citation>
    <scope>NUCLEOTIDE SEQUENCE [LARGE SCALE GENOMIC DNA]</scope>
    <source>
        <strain evidence="1 2">M3</strain>
    </source>
</reference>
<dbReference type="EMBL" id="JBEGDG010000034">
    <property type="protein sequence ID" value="MEQ6357753.1"/>
    <property type="molecule type" value="Genomic_DNA"/>
</dbReference>
<evidence type="ECO:0000313" key="1">
    <source>
        <dbReference type="EMBL" id="MEQ6357753.1"/>
    </source>
</evidence>
<dbReference type="Proteomes" id="UP001478862">
    <property type="component" value="Unassembled WGS sequence"/>
</dbReference>
<dbReference type="RefSeq" id="WP_349662068.1">
    <property type="nucleotide sequence ID" value="NZ_JBEGDG010000034.1"/>
</dbReference>
<proteinExistence type="predicted"/>
<accession>A0ABV1N2M6</accession>
<keyword evidence="2" id="KW-1185">Reference proteome</keyword>
<comment type="caution">
    <text evidence="1">The sequence shown here is derived from an EMBL/GenBank/DDBJ whole genome shotgun (WGS) entry which is preliminary data.</text>
</comment>
<evidence type="ECO:0008006" key="3">
    <source>
        <dbReference type="Google" id="ProtNLM"/>
    </source>
</evidence>
<name>A0ABV1N2M6_9BACI</name>
<evidence type="ECO:0000313" key="2">
    <source>
        <dbReference type="Proteomes" id="UP001478862"/>
    </source>
</evidence>
<dbReference type="InterPro" id="IPR011010">
    <property type="entry name" value="DNA_brk_join_enz"/>
</dbReference>